<name>A0A139MR10_9STRE</name>
<evidence type="ECO:0000313" key="2">
    <source>
        <dbReference type="Proteomes" id="UP000070198"/>
    </source>
</evidence>
<accession>A0A139MR10</accession>
<dbReference type="PATRIC" id="fig|315405.11.peg.2118"/>
<gene>
    <name evidence="1" type="ORF">SGADD02_01813</name>
</gene>
<protein>
    <recommendedName>
        <fullName evidence="3">TetR family transcriptional regulator</fullName>
    </recommendedName>
</protein>
<sequence length="42" mass="4745">MLASATISAYSYWMQNPSKVNTEEMKKLIAQALESIVKLLEL</sequence>
<proteinExistence type="predicted"/>
<organism evidence="1 2">
    <name type="scientific">Streptococcus gallolyticus</name>
    <dbReference type="NCBI Taxonomy" id="315405"/>
    <lineage>
        <taxon>Bacteria</taxon>
        <taxon>Bacillati</taxon>
        <taxon>Bacillota</taxon>
        <taxon>Bacilli</taxon>
        <taxon>Lactobacillales</taxon>
        <taxon>Streptococcaceae</taxon>
        <taxon>Streptococcus</taxon>
    </lineage>
</organism>
<evidence type="ECO:0008006" key="3">
    <source>
        <dbReference type="Google" id="ProtNLM"/>
    </source>
</evidence>
<comment type="caution">
    <text evidence="1">The sequence shown here is derived from an EMBL/GenBank/DDBJ whole genome shotgun (WGS) entry which is preliminary data.</text>
</comment>
<dbReference type="EMBL" id="LQOF01000361">
    <property type="protein sequence ID" value="KXT65961.1"/>
    <property type="molecule type" value="Genomic_DNA"/>
</dbReference>
<dbReference type="Proteomes" id="UP000070198">
    <property type="component" value="Unassembled WGS sequence"/>
</dbReference>
<reference evidence="1 2" key="1">
    <citation type="submission" date="2016-01" db="EMBL/GenBank/DDBJ databases">
        <title>Highly variable Streptococcus oralis are common among viridans streptococci isolated from primates.</title>
        <authorList>
            <person name="Denapaite D."/>
            <person name="Rieger M."/>
            <person name="Koendgen S."/>
            <person name="Brueckner R."/>
            <person name="Ochigava I."/>
            <person name="Kappeler P."/>
            <person name="Maetz-Rensing K."/>
            <person name="Leendertz F."/>
            <person name="Hakenbeck R."/>
        </authorList>
    </citation>
    <scope>NUCLEOTIDE SEQUENCE [LARGE SCALE GENOMIC DNA]</scope>
    <source>
        <strain evidence="1 2">DD02</strain>
    </source>
</reference>
<dbReference type="AlphaFoldDB" id="A0A139MR10"/>
<evidence type="ECO:0000313" key="1">
    <source>
        <dbReference type="EMBL" id="KXT65961.1"/>
    </source>
</evidence>